<proteinExistence type="predicted"/>
<gene>
    <name evidence="1" type="ORF">SPF06_07045</name>
</gene>
<accession>A0ABU5T474</accession>
<comment type="caution">
    <text evidence="1">The sequence shown here is derived from an EMBL/GenBank/DDBJ whole genome shotgun (WGS) entry which is preliminary data.</text>
</comment>
<evidence type="ECO:0000313" key="1">
    <source>
        <dbReference type="EMBL" id="MEA5454473.1"/>
    </source>
</evidence>
<evidence type="ECO:0000313" key="2">
    <source>
        <dbReference type="Proteomes" id="UP001304769"/>
    </source>
</evidence>
<organism evidence="1 2">
    <name type="scientific">Sinomonas terricola</name>
    <dbReference type="NCBI Taxonomy" id="3110330"/>
    <lineage>
        <taxon>Bacteria</taxon>
        <taxon>Bacillati</taxon>
        <taxon>Actinomycetota</taxon>
        <taxon>Actinomycetes</taxon>
        <taxon>Micrococcales</taxon>
        <taxon>Micrococcaceae</taxon>
        <taxon>Sinomonas</taxon>
    </lineage>
</organism>
<name>A0ABU5T474_9MICC</name>
<keyword evidence="2" id="KW-1185">Reference proteome</keyword>
<dbReference type="RefSeq" id="WP_323278318.1">
    <property type="nucleotide sequence ID" value="NZ_JAYGGQ010000004.1"/>
</dbReference>
<protein>
    <submittedName>
        <fullName evidence="1">Phage tail tube protein</fullName>
    </submittedName>
</protein>
<dbReference type="EMBL" id="JAYGGQ010000004">
    <property type="protein sequence ID" value="MEA5454473.1"/>
    <property type="molecule type" value="Genomic_DNA"/>
</dbReference>
<dbReference type="InterPro" id="IPR044000">
    <property type="entry name" value="Phage_tube_2"/>
</dbReference>
<sequence>MTSQDTSVGIGRESVYGTGVTPTAFLEYLTETFDWKPEFKQGQGLRVGSRFGRANRRVLVKQSAEGDLECELVTKGLGKLFEAWLGSGVSTAVPGQTGVFQQLYTPAAQDVATSYTIQKGLQFIGGSAAQPETFRGGVCTSGELTAALGDIVKLKTSWNFRDVDTATAYAAPSYASGAELLSFVHGAITVGGTVTMPTSTALATGGTTPAAIIRDFSFSLDSKIDDGGFGFGFGGKRGRKPVFGAVAEGKGKLTVEYSDNVLRDAYLNQSDLALTLTFKTSTVIGTSANPTVQVVLPDIRLNGEIPKTNGGAPVNQSVDFDILDGLVAGSQIYIAVVTTDTAI</sequence>
<dbReference type="Proteomes" id="UP001304769">
    <property type="component" value="Unassembled WGS sequence"/>
</dbReference>
<dbReference type="Pfam" id="PF18906">
    <property type="entry name" value="Phage_tube_2"/>
    <property type="match status" value="1"/>
</dbReference>
<reference evidence="1 2" key="1">
    <citation type="submission" date="2023-12" db="EMBL/GenBank/DDBJ databases">
        <title>Sinomonas terricola sp. nov, isolated from litchi orchard soil in Guangdong, PR China.</title>
        <authorList>
            <person name="Jiaxin W."/>
            <person name="Yang Z."/>
            <person name="Honghui Z."/>
        </authorList>
    </citation>
    <scope>NUCLEOTIDE SEQUENCE [LARGE SCALE GENOMIC DNA]</scope>
    <source>
        <strain evidence="1 2">JGH33</strain>
    </source>
</reference>